<keyword evidence="4" id="KW-1185">Reference proteome</keyword>
<gene>
    <name evidence="3" type="ORF">GCM10010528_24640</name>
</gene>
<accession>A0ABP6LL04</accession>
<organism evidence="3 4">
    <name type="scientific">Gordonia defluvii</name>
    <dbReference type="NCBI Taxonomy" id="283718"/>
    <lineage>
        <taxon>Bacteria</taxon>
        <taxon>Bacillati</taxon>
        <taxon>Actinomycetota</taxon>
        <taxon>Actinomycetes</taxon>
        <taxon>Mycobacteriales</taxon>
        <taxon>Gordoniaceae</taxon>
        <taxon>Gordonia</taxon>
    </lineage>
</organism>
<dbReference type="Proteomes" id="UP001501035">
    <property type="component" value="Unassembled WGS sequence"/>
</dbReference>
<dbReference type="PROSITE" id="PS51462">
    <property type="entry name" value="NUDIX"/>
    <property type="match status" value="1"/>
</dbReference>
<evidence type="ECO:0000313" key="4">
    <source>
        <dbReference type="Proteomes" id="UP001501035"/>
    </source>
</evidence>
<dbReference type="Pfam" id="PF00293">
    <property type="entry name" value="NUDIX"/>
    <property type="match status" value="1"/>
</dbReference>
<dbReference type="InterPro" id="IPR015797">
    <property type="entry name" value="NUDIX_hydrolase-like_dom_sf"/>
</dbReference>
<dbReference type="InterPro" id="IPR000086">
    <property type="entry name" value="NUDIX_hydrolase_dom"/>
</dbReference>
<keyword evidence="1" id="KW-0378">Hydrolase</keyword>
<reference evidence="4" key="1">
    <citation type="journal article" date="2019" name="Int. J. Syst. Evol. Microbiol.">
        <title>The Global Catalogue of Microorganisms (GCM) 10K type strain sequencing project: providing services to taxonomists for standard genome sequencing and annotation.</title>
        <authorList>
            <consortium name="The Broad Institute Genomics Platform"/>
            <consortium name="The Broad Institute Genome Sequencing Center for Infectious Disease"/>
            <person name="Wu L."/>
            <person name="Ma J."/>
        </authorList>
    </citation>
    <scope>NUCLEOTIDE SEQUENCE [LARGE SCALE GENOMIC DNA]</scope>
    <source>
        <strain evidence="4">JCM 14234</strain>
    </source>
</reference>
<evidence type="ECO:0000256" key="1">
    <source>
        <dbReference type="ARBA" id="ARBA00022801"/>
    </source>
</evidence>
<dbReference type="EMBL" id="BAAAVS010000052">
    <property type="protein sequence ID" value="GAA3044339.1"/>
    <property type="molecule type" value="Genomic_DNA"/>
</dbReference>
<comment type="caution">
    <text evidence="3">The sequence shown here is derived from an EMBL/GenBank/DDBJ whole genome shotgun (WGS) entry which is preliminary data.</text>
</comment>
<dbReference type="Gene3D" id="3.90.79.10">
    <property type="entry name" value="Nucleoside Triphosphate Pyrophosphohydrolase"/>
    <property type="match status" value="1"/>
</dbReference>
<dbReference type="RefSeq" id="WP_344716856.1">
    <property type="nucleotide sequence ID" value="NZ_BAAAVS010000052.1"/>
</dbReference>
<dbReference type="PANTHER" id="PTHR11839">
    <property type="entry name" value="UDP/ADP-SUGAR PYROPHOSPHATASE"/>
    <property type="match status" value="1"/>
</dbReference>
<evidence type="ECO:0000313" key="3">
    <source>
        <dbReference type="EMBL" id="GAA3044339.1"/>
    </source>
</evidence>
<sequence length="213" mass="22971">MPGGQHEFTVTASSVQYDGAIVALRVDDVVMPGGRTARREVVEHPGAVAVVALDAQRRIALVTQYRHPVRRRLWELPAGLLDAAGEEPVAAAARELAEEVDLAADRWEVLVDLAVSPGFTDEALRVFLARGLSALPAADRVDEEADLRWSWVALDEAVAMALRGEIVNATAVAGILAAARVIERGDSVRPVDTPWTDRPVAFDRRKAARGEQG</sequence>
<feature type="domain" description="Nudix hydrolase" evidence="2">
    <location>
        <begin position="42"/>
        <end position="174"/>
    </location>
</feature>
<protein>
    <submittedName>
        <fullName evidence="3">NUDIX domain-containing protein</fullName>
    </submittedName>
</protein>
<evidence type="ECO:0000259" key="2">
    <source>
        <dbReference type="PROSITE" id="PS51462"/>
    </source>
</evidence>
<name>A0ABP6LL04_9ACTN</name>
<dbReference type="SUPFAM" id="SSF55811">
    <property type="entry name" value="Nudix"/>
    <property type="match status" value="1"/>
</dbReference>
<proteinExistence type="predicted"/>
<dbReference type="PANTHER" id="PTHR11839:SF31">
    <property type="entry name" value="ADP-RIBOSE PYROPHOSPHATASE"/>
    <property type="match status" value="1"/>
</dbReference>